<evidence type="ECO:0000313" key="6">
    <source>
        <dbReference type="Proteomes" id="UP000010988"/>
    </source>
</evidence>
<evidence type="ECO:0000313" key="5">
    <source>
        <dbReference type="EMBL" id="GAC49341.1"/>
    </source>
</evidence>
<evidence type="ECO:0000259" key="4">
    <source>
        <dbReference type="PROSITE" id="PS51194"/>
    </source>
</evidence>
<dbReference type="eggNOG" id="COG1205">
    <property type="taxonomic scope" value="Bacteria"/>
</dbReference>
<dbReference type="Pfam" id="PF00270">
    <property type="entry name" value="DEAD"/>
    <property type="match status" value="1"/>
</dbReference>
<feature type="domain" description="Helicase C-terminal" evidence="4">
    <location>
        <begin position="894"/>
        <end position="1082"/>
    </location>
</feature>
<dbReference type="Pfam" id="PF09369">
    <property type="entry name" value="MZB"/>
    <property type="match status" value="1"/>
</dbReference>
<keyword evidence="1" id="KW-0547">Nucleotide-binding</keyword>
<dbReference type="Gene3D" id="3.40.50.300">
    <property type="entry name" value="P-loop containing nucleotide triphosphate hydrolases"/>
    <property type="match status" value="2"/>
</dbReference>
<dbReference type="PANTHER" id="PTHR47957">
    <property type="entry name" value="ATP-DEPENDENT HELICASE HRQ1"/>
    <property type="match status" value="1"/>
</dbReference>
<dbReference type="OrthoDB" id="3197455at2"/>
<dbReference type="RefSeq" id="WP_005175408.1">
    <property type="nucleotide sequence ID" value="NZ_BANR01000011.1"/>
</dbReference>
<gene>
    <name evidence="5" type="ORF">GOACH_11_01380</name>
</gene>
<dbReference type="PANTHER" id="PTHR47957:SF3">
    <property type="entry name" value="ATP-DEPENDENT HELICASE HRQ1"/>
    <property type="match status" value="1"/>
</dbReference>
<protein>
    <submittedName>
        <fullName evidence="5">Putative helicase</fullName>
    </submittedName>
</protein>
<dbReference type="PROSITE" id="PS51192">
    <property type="entry name" value="HELICASE_ATP_BIND_1"/>
    <property type="match status" value="1"/>
</dbReference>
<dbReference type="GO" id="GO:0003676">
    <property type="term" value="F:nucleic acid binding"/>
    <property type="evidence" value="ECO:0007669"/>
    <property type="project" value="InterPro"/>
</dbReference>
<evidence type="ECO:0000256" key="1">
    <source>
        <dbReference type="ARBA" id="ARBA00022741"/>
    </source>
</evidence>
<dbReference type="InterPro" id="IPR011545">
    <property type="entry name" value="DEAD/DEAH_box_helicase_dom"/>
</dbReference>
<dbReference type="InterPro" id="IPR014001">
    <property type="entry name" value="Helicase_ATP-bd"/>
</dbReference>
<evidence type="ECO:0000259" key="3">
    <source>
        <dbReference type="PROSITE" id="PS51192"/>
    </source>
</evidence>
<proteinExistence type="predicted"/>
<comment type="caution">
    <text evidence="5">The sequence shown here is derived from an EMBL/GenBank/DDBJ whole genome shotgun (WGS) entry which is preliminary data.</text>
</comment>
<sequence length="2082" mass="226764">MTAPNPSLPSLLALETQDSIVEYLSTTFALSDPEAQQALRTFLADPQTGIFRGPYLKIRTPYQPVGTGWVSPLEWIPRGFRPFRHQAEAFRRLSTNGAAAQPTIVTTGTGSGKTESFLVPLLDHCRRAAARGDKGIKAIILYPMNALVTDQARRLAQYIHDDDRLADVTAGVYIGGSGKRKQPSRHALVDHRETLRENPPDILLTNYRMLDLLLLRRADSSLWANAALSLQYLVLDEFHTYDGAQGTDVAMLIRRLGAKVGVAGAGGPLGRITPVATSATLGGGTQSVALRTFAETVFGTAFGPDSLVGETSLAATDVVQEVDFTLDIPSVEDILAVPAPVSDDPTTWVPLAEAVLGPAAAQSTDLSDPVAIGDALRSHFLTRVVIDVLGDAPMTVADAVNGVAQAGILPWGVHNSTNPGEAQTALLRFLGLISIARTSDTTGALRPLVNVQVQTWVRELSRMMRTVGPRPEFRWWHDGPIEGQRLLPATYCRVCGRAGWMAATTELGDNLAGEASAIWRNSARSGSRAKTRTLLAATADEEGVRHLDPETLELHAAPGTDTIAVHNTATDEDAANEVCPSCGARNAVRYMGSSVATLLSVGLTTEFGSQVLPDDEKKTLVFTDSVQDAAHRAAFIEGRAFAFNFRSALFRAVGDDRLSLADAGAELGDTTAIDELYALTPPDFSRRLTNDADWLDHDNGPLRSLLATRLAFQAHLEAGLGSRTGRTLELTSSLAVDIDVDLDTYARLSHDIHENLPQLSLGGPLAESVYRPWLFGVLEHLRIGGGIIHPWLATYLKDEGKRWSIWGGSTDGMPKFPRGRPAPSFYTTGPAGDTDFQSLSPRGESWLTDWTKRCLGVTSGEARALLLGVVDQLASETGPLARRSGEKGSHLYGLTPQAVIFDPSDIVRLECPTCHHVQPAAGSRLDLWHGAPCPRMRCTGRLEPDAVEESNFYRSMYRSGRIRRIVSAEHTGLLARAEREEVETRFKVGGSASDPNILACTPTLELGIDIGDLTTVALASLPRSTANYLQRVGRAGRSTGNAFVLAAVPTSPRDLYYFAQPENLIAGEVMPPGAYLEATELLQRQYLAFCLDKVAEDHLPITTPMPTKLTGCLDHGMDEGHWLRSLVDTCVNHADTLTAEFSALFGDSISDDARLHLRDFAAGGMRNLAAETAARWISDTDEIRTRMSGLSETIAALDKHGHLDDAQKEDRKRCAGEFRALSEQLYERGSIETLTGLSGVGLLPNYNLLDDATTLDIHLWWTTGTPGGQPQTEALDLTYERASATALTELAPGAYFYAGGKRVEIDAMDIGPSTKPHWRRTRLCPDCGWGTTAPDVVQMCPRCHSGAVADSGSVHNVLELRKVSAVHRLDDVLIDDETEDRTRTFFGTVTGVDIEPHDIAQAWRLTDAIFGAEYARTATIRTINTGYGDAPGETITIAGDERNAPGFTTCQHCGVVASRSTRTEDVRHRGYCITRRGGTETWTRLLLSHELRTQAVRLLLPVSLLNFETTLASFKGALLLGLRKDFGGDPQHLSVVASSMTDNEGVTRRFLVLHDTVPGGTGYLDRFGEPDRMRHILTLARDALAECPCRTEELRACHRCLYGVLPARDMTHASRESALRLLEDFLGEWQVERIGTVTGIDIGAVQLSELEIRFRELLKHLLESRPGASYEISMGTNGEELDIRIPGPDQQPRRWRMRPLVQVVAVGVATEPDFLLTRVDAQTADVAIYLDGQQFHASVEHNRTADDARKRDALRRDDIRVWSIAWDDVAALETGNAKNRSQDIVHQHVKNAAAEQVSDPRIKYLWDNPIELLIEYLADPDADVWGDGATATALALVNPSDKHGSGEPIFTGPGQLAKILVNVAAGTSTHPDASGTIMVVPRHGLSGLPILICADPENFESTLGVFTLLDDSDEAVGGKMHDNQWRAWLRWANLLQFVSLPHFGDLLPQRMAAIWTTRSLPDFLAMSLPLATTSADRTDIVTPLPGQWKIVHEYADPAVADLVESLANSGAAIPEVGMELGPDQSIWQVELGWDEPRIAVVTDNVDDRDRWLEENGWRVFRMTNWPDGSVVDDVVGAVAGGQ</sequence>
<dbReference type="SMART" id="SM00487">
    <property type="entry name" value="DEXDc"/>
    <property type="match status" value="1"/>
</dbReference>
<dbReference type="PROSITE" id="PS51194">
    <property type="entry name" value="HELICASE_CTER"/>
    <property type="match status" value="1"/>
</dbReference>
<reference evidence="5 6" key="1">
    <citation type="submission" date="2012-12" db="EMBL/GenBank/DDBJ databases">
        <title>Whole genome shotgun sequence of Gordonia aichiensis NBRC 108223.</title>
        <authorList>
            <person name="Isaki-Nakamura S."/>
            <person name="Hosoyama A."/>
            <person name="Tsuchikane K."/>
            <person name="Ando Y."/>
            <person name="Baba S."/>
            <person name="Ohji S."/>
            <person name="Hamada M."/>
            <person name="Tamura T."/>
            <person name="Yamazoe A."/>
            <person name="Yamazaki S."/>
            <person name="Fujita N."/>
        </authorList>
    </citation>
    <scope>NUCLEOTIDE SEQUENCE [LARGE SCALE GENOMIC DNA]</scope>
    <source>
        <strain evidence="5 6">NBRC 108223</strain>
    </source>
</reference>
<dbReference type="GO" id="GO:0005524">
    <property type="term" value="F:ATP binding"/>
    <property type="evidence" value="ECO:0007669"/>
    <property type="project" value="UniProtKB-KW"/>
</dbReference>
<keyword evidence="6" id="KW-1185">Reference proteome</keyword>
<dbReference type="Pfam" id="PF00271">
    <property type="entry name" value="Helicase_C"/>
    <property type="match status" value="1"/>
</dbReference>
<dbReference type="InterPro" id="IPR018973">
    <property type="entry name" value="MZB"/>
</dbReference>
<keyword evidence="2" id="KW-0067">ATP-binding</keyword>
<dbReference type="SMART" id="SM00490">
    <property type="entry name" value="HELICc"/>
    <property type="match status" value="1"/>
</dbReference>
<dbReference type="GO" id="GO:0006289">
    <property type="term" value="P:nucleotide-excision repair"/>
    <property type="evidence" value="ECO:0007669"/>
    <property type="project" value="TreeGrafter"/>
</dbReference>
<dbReference type="InterPro" id="IPR001650">
    <property type="entry name" value="Helicase_C-like"/>
</dbReference>
<organism evidence="5 6">
    <name type="scientific">Gordonia aichiensis NBRC 108223</name>
    <dbReference type="NCBI Taxonomy" id="1220583"/>
    <lineage>
        <taxon>Bacteria</taxon>
        <taxon>Bacillati</taxon>
        <taxon>Actinomycetota</taxon>
        <taxon>Actinomycetes</taxon>
        <taxon>Mycobacteriales</taxon>
        <taxon>Gordoniaceae</taxon>
        <taxon>Gordonia</taxon>
    </lineage>
</organism>
<dbReference type="Proteomes" id="UP000010988">
    <property type="component" value="Unassembled WGS sequence"/>
</dbReference>
<dbReference type="GO" id="GO:0036297">
    <property type="term" value="P:interstrand cross-link repair"/>
    <property type="evidence" value="ECO:0007669"/>
    <property type="project" value="TreeGrafter"/>
</dbReference>
<dbReference type="InterPro" id="IPR027417">
    <property type="entry name" value="P-loop_NTPase"/>
</dbReference>
<keyword evidence="5" id="KW-0378">Hydrolase</keyword>
<dbReference type="GO" id="GO:0043138">
    <property type="term" value="F:3'-5' DNA helicase activity"/>
    <property type="evidence" value="ECO:0007669"/>
    <property type="project" value="TreeGrafter"/>
</dbReference>
<dbReference type="SUPFAM" id="SSF52540">
    <property type="entry name" value="P-loop containing nucleoside triphosphate hydrolases"/>
    <property type="match status" value="1"/>
</dbReference>
<feature type="domain" description="Helicase ATP-binding" evidence="3">
    <location>
        <begin position="94"/>
        <end position="299"/>
    </location>
</feature>
<accession>L7KLG4</accession>
<dbReference type="EMBL" id="BANR01000011">
    <property type="protein sequence ID" value="GAC49341.1"/>
    <property type="molecule type" value="Genomic_DNA"/>
</dbReference>
<dbReference type="eggNOG" id="COG1201">
    <property type="taxonomic scope" value="Bacteria"/>
</dbReference>
<keyword evidence="5" id="KW-0347">Helicase</keyword>
<name>L7KLG4_9ACTN</name>
<evidence type="ECO:0000256" key="2">
    <source>
        <dbReference type="ARBA" id="ARBA00022840"/>
    </source>
</evidence>
<dbReference type="STRING" id="1220583.GOACH_11_01380"/>